<evidence type="ECO:0000313" key="1">
    <source>
        <dbReference type="EMBL" id="KRX50700.1"/>
    </source>
</evidence>
<evidence type="ECO:0000313" key="2">
    <source>
        <dbReference type="Proteomes" id="UP000055048"/>
    </source>
</evidence>
<proteinExistence type="predicted"/>
<comment type="caution">
    <text evidence="1">The sequence shown here is derived from an EMBL/GenBank/DDBJ whole genome shotgun (WGS) entry which is preliminary data.</text>
</comment>
<reference evidence="1 2" key="1">
    <citation type="submission" date="2015-01" db="EMBL/GenBank/DDBJ databases">
        <title>Evolution of Trichinella species and genotypes.</title>
        <authorList>
            <person name="Korhonen P.K."/>
            <person name="Edoardo P."/>
            <person name="Giuseppe L.R."/>
            <person name="Gasser R.B."/>
        </authorList>
    </citation>
    <scope>NUCLEOTIDE SEQUENCE [LARGE SCALE GENOMIC DNA]</scope>
    <source>
        <strain evidence="1">ISS417</strain>
    </source>
</reference>
<name>A0A0V0UGW8_9BILA</name>
<keyword evidence="2" id="KW-1185">Reference proteome</keyword>
<dbReference type="AlphaFoldDB" id="A0A0V0UGW8"/>
<dbReference type="EMBL" id="JYDJ01000004">
    <property type="protein sequence ID" value="KRX50700.1"/>
    <property type="molecule type" value="Genomic_DNA"/>
</dbReference>
<dbReference type="Proteomes" id="UP000055048">
    <property type="component" value="Unassembled WGS sequence"/>
</dbReference>
<gene>
    <name evidence="1" type="ORF">T05_3400</name>
</gene>
<accession>A0A0V0UGW8</accession>
<organism evidence="1 2">
    <name type="scientific">Trichinella murrelli</name>
    <dbReference type="NCBI Taxonomy" id="144512"/>
    <lineage>
        <taxon>Eukaryota</taxon>
        <taxon>Metazoa</taxon>
        <taxon>Ecdysozoa</taxon>
        <taxon>Nematoda</taxon>
        <taxon>Enoplea</taxon>
        <taxon>Dorylaimia</taxon>
        <taxon>Trichinellida</taxon>
        <taxon>Trichinellidae</taxon>
        <taxon>Trichinella</taxon>
    </lineage>
</organism>
<protein>
    <submittedName>
        <fullName evidence="1">Uncharacterized protein</fullName>
    </submittedName>
</protein>
<sequence length="42" mass="4561">MAQLSMATLTEMRGAALLLTLPCNSADVSLIDVVPFSFTYRL</sequence>